<dbReference type="AlphaFoldDB" id="A0A3B1AB43"/>
<protein>
    <submittedName>
        <fullName evidence="2">Amylosucrase</fullName>
        <ecNumber evidence="2">2.4.1.4</ecNumber>
    </submittedName>
</protein>
<proteinExistence type="predicted"/>
<evidence type="ECO:0000313" key="2">
    <source>
        <dbReference type="EMBL" id="VAX02949.1"/>
    </source>
</evidence>
<dbReference type="InterPro" id="IPR045857">
    <property type="entry name" value="O16G_dom_2"/>
</dbReference>
<dbReference type="InterPro" id="IPR044077">
    <property type="entry name" value="Amylosucrase"/>
</dbReference>
<dbReference type="GO" id="GO:0005975">
    <property type="term" value="P:carbohydrate metabolic process"/>
    <property type="evidence" value="ECO:0007669"/>
    <property type="project" value="InterPro"/>
</dbReference>
<dbReference type="SUPFAM" id="SSF51011">
    <property type="entry name" value="Glycosyl hydrolase domain"/>
    <property type="match status" value="1"/>
</dbReference>
<accession>A0A3B1AB43</accession>
<sequence length="685" mass="78646">MCCHEPSDSGICQIQPSTAVILVIGTRTLQTVMYEQVSHSLLNRILDELKPEIRKRDLRHFYTRLGANFYAIHSLFHQLYGERDDFERQMGRLVEVMATQFIKRKSALKKLDTLRERDHNWFLCQEWVGMAMYTKGFAGDLQGLQKRLSYLQELGINMIHVMPILVCPRDASDGGYAVSNFRDVDKRVGTLQDLQSLSSSMRQRNILLTLDVVLNHTSDEHEWARRARAGEQKFRDYYYIFDDREIPDMFEKTMPEIFPEISPGNFTYDEVMNKWVMTTFNNYQWDLDYSNPAVFIEMLDIILFWANQGADIVRLDAVAFLWKKIGTDCQNEPEAHLILQMLKDCCQVTAPGVLFIAEAIVAPLEIIKYFGEDAVIAKECEIAYNATFMALLWDAVATKNAKLLNQGIRSLPDKLDRATWLNYVRCHDDIGLGFDDADIRQAGYEPTAHRHFLVDYFTGAYDDSPARGHPFGHNAKTGDARISGTLASLVGLESALESHDPTAIQHSVDLILLLHGMIMSFGGIPLLYYGDEIGTLNDYDYLKDSSKAQDSRWMHRPVINWKKVELRHRHGAVQQLIFEGLQQMITVRKTIPAFADYNNRELLTVDNPHLFVFIRSNSFQLNDSVLVVGNFDSQPQSLTLGDLGDRGHFEFEQLQDLYSGASPYMFKDQLVIPPHQFYWLRPMSV</sequence>
<name>A0A3B1AB43_9ZZZZ</name>
<dbReference type="InterPro" id="IPR006047">
    <property type="entry name" value="GH13_cat_dom"/>
</dbReference>
<dbReference type="PANTHER" id="PTHR10357">
    <property type="entry name" value="ALPHA-AMYLASE FAMILY MEMBER"/>
    <property type="match status" value="1"/>
</dbReference>
<dbReference type="Gene3D" id="2.60.40.1180">
    <property type="entry name" value="Golgi alpha-mannosidase II"/>
    <property type="match status" value="1"/>
</dbReference>
<dbReference type="Gene3D" id="1.10.1740.10">
    <property type="match status" value="1"/>
</dbReference>
<keyword evidence="2" id="KW-0808">Transferase</keyword>
<keyword evidence="2" id="KW-0328">Glycosyltransferase</keyword>
<gene>
    <name evidence="2" type="ORF">MNBD_GAMMA20-106</name>
</gene>
<feature type="domain" description="Glycosyl hydrolase family 13 catalytic" evidence="1">
    <location>
        <begin position="131"/>
        <end position="567"/>
    </location>
</feature>
<dbReference type="InterPro" id="IPR017853">
    <property type="entry name" value="GH"/>
</dbReference>
<organism evidence="2">
    <name type="scientific">hydrothermal vent metagenome</name>
    <dbReference type="NCBI Taxonomy" id="652676"/>
    <lineage>
        <taxon>unclassified sequences</taxon>
        <taxon>metagenomes</taxon>
        <taxon>ecological metagenomes</taxon>
    </lineage>
</organism>
<dbReference type="PANTHER" id="PTHR10357:SF213">
    <property type="entry name" value="ALPHA AMYLASE CATALYTIC REGION"/>
    <property type="match status" value="1"/>
</dbReference>
<dbReference type="Pfam" id="PF00128">
    <property type="entry name" value="Alpha-amylase"/>
    <property type="match status" value="1"/>
</dbReference>
<dbReference type="InterPro" id="IPR013780">
    <property type="entry name" value="Glyco_hydro_b"/>
</dbReference>
<dbReference type="GO" id="GO:0047669">
    <property type="term" value="F:amylosucrase activity"/>
    <property type="evidence" value="ECO:0007669"/>
    <property type="project" value="UniProtKB-EC"/>
</dbReference>
<dbReference type="SUPFAM" id="SSF51445">
    <property type="entry name" value="(Trans)glycosidases"/>
    <property type="match status" value="1"/>
</dbReference>
<dbReference type="CDD" id="cd11324">
    <property type="entry name" value="AmyAc_Amylosucrase"/>
    <property type="match status" value="1"/>
</dbReference>
<reference evidence="2" key="1">
    <citation type="submission" date="2018-06" db="EMBL/GenBank/DDBJ databases">
        <authorList>
            <person name="Zhirakovskaya E."/>
        </authorList>
    </citation>
    <scope>NUCLEOTIDE SEQUENCE</scope>
</reference>
<dbReference type="Gene3D" id="3.20.20.80">
    <property type="entry name" value="Glycosidases"/>
    <property type="match status" value="1"/>
</dbReference>
<dbReference type="Gene3D" id="3.90.400.10">
    <property type="entry name" value="Oligo-1,6-glucosidase, Domain 2"/>
    <property type="match status" value="1"/>
</dbReference>
<dbReference type="SMART" id="SM00642">
    <property type="entry name" value="Aamy"/>
    <property type="match status" value="1"/>
</dbReference>
<dbReference type="EMBL" id="UOFU01000303">
    <property type="protein sequence ID" value="VAX02949.1"/>
    <property type="molecule type" value="Genomic_DNA"/>
</dbReference>
<dbReference type="EC" id="2.4.1.4" evidence="2"/>
<evidence type="ECO:0000259" key="1">
    <source>
        <dbReference type="SMART" id="SM00642"/>
    </source>
</evidence>